<dbReference type="EMBL" id="JARBDR010000813">
    <property type="protein sequence ID" value="KAJ8306374.1"/>
    <property type="molecule type" value="Genomic_DNA"/>
</dbReference>
<keyword evidence="2" id="KW-1185">Reference proteome</keyword>
<reference evidence="1 2" key="1">
    <citation type="submission" date="2022-12" db="EMBL/GenBank/DDBJ databases">
        <title>Chromosome-level genome of Tegillarca granosa.</title>
        <authorList>
            <person name="Kim J."/>
        </authorList>
    </citation>
    <scope>NUCLEOTIDE SEQUENCE [LARGE SCALE GENOMIC DNA]</scope>
    <source>
        <strain evidence="1">Teg-2019</strain>
        <tissue evidence="1">Adductor muscle</tissue>
    </source>
</reference>
<name>A0ABQ9EN70_TEGGR</name>
<gene>
    <name evidence="1" type="ORF">KUTeg_016919</name>
</gene>
<sequence length="80" mass="9443">MAPKGQQPDAQCSSKHFCIIKLLNIFQAQQVVKRRTKESNYWNLKTRLQLVKNRFELNTMNVMDYNNAVSHVLTHQCVMY</sequence>
<dbReference type="Proteomes" id="UP001217089">
    <property type="component" value="Unassembled WGS sequence"/>
</dbReference>
<comment type="caution">
    <text evidence="1">The sequence shown here is derived from an EMBL/GenBank/DDBJ whole genome shotgun (WGS) entry which is preliminary data.</text>
</comment>
<evidence type="ECO:0000313" key="2">
    <source>
        <dbReference type="Proteomes" id="UP001217089"/>
    </source>
</evidence>
<evidence type="ECO:0000313" key="1">
    <source>
        <dbReference type="EMBL" id="KAJ8306374.1"/>
    </source>
</evidence>
<protein>
    <submittedName>
        <fullName evidence="1">Uncharacterized protein</fullName>
    </submittedName>
</protein>
<organism evidence="1 2">
    <name type="scientific">Tegillarca granosa</name>
    <name type="common">Malaysian cockle</name>
    <name type="synonym">Anadara granosa</name>
    <dbReference type="NCBI Taxonomy" id="220873"/>
    <lineage>
        <taxon>Eukaryota</taxon>
        <taxon>Metazoa</taxon>
        <taxon>Spiralia</taxon>
        <taxon>Lophotrochozoa</taxon>
        <taxon>Mollusca</taxon>
        <taxon>Bivalvia</taxon>
        <taxon>Autobranchia</taxon>
        <taxon>Pteriomorphia</taxon>
        <taxon>Arcoida</taxon>
        <taxon>Arcoidea</taxon>
        <taxon>Arcidae</taxon>
        <taxon>Tegillarca</taxon>
    </lineage>
</organism>
<proteinExistence type="predicted"/>
<accession>A0ABQ9EN70</accession>